<evidence type="ECO:0000256" key="3">
    <source>
        <dbReference type="ARBA" id="ARBA00022475"/>
    </source>
</evidence>
<proteinExistence type="inferred from homology"/>
<reference evidence="14" key="2">
    <citation type="submission" date="2018-08" db="UniProtKB">
        <authorList>
            <consortium name="EnsemblPlants"/>
        </authorList>
    </citation>
    <scope>IDENTIFICATION</scope>
    <source>
        <strain evidence="14">Yugu1</strain>
    </source>
</reference>
<dbReference type="FunFam" id="3.80.10.10:FF:000213">
    <property type="entry name" value="Tyrosine-sulfated glycopeptide receptor 1"/>
    <property type="match status" value="1"/>
</dbReference>
<keyword evidence="3" id="KW-1003">Cell membrane</keyword>
<keyword evidence="7" id="KW-0677">Repeat</keyword>
<protein>
    <recommendedName>
        <fullName evidence="13">Leucine-rich repeat-containing N-terminal plant-type domain-containing protein</fullName>
    </recommendedName>
</protein>
<dbReference type="InterPro" id="IPR032675">
    <property type="entry name" value="LRR_dom_sf"/>
</dbReference>
<feature type="chain" id="PRO_5010127360" description="Leucine-rich repeat-containing N-terminal plant-type domain-containing protein" evidence="12">
    <location>
        <begin position="21"/>
        <end position="688"/>
    </location>
</feature>
<keyword evidence="10" id="KW-0675">Receptor</keyword>
<dbReference type="HOGENOM" id="CLU_000288_22_9_1"/>
<dbReference type="InterPro" id="IPR001611">
    <property type="entry name" value="Leu-rich_rpt"/>
</dbReference>
<comment type="subcellular location">
    <subcellularLocation>
        <location evidence="1">Cell membrane</location>
        <topology evidence="1">Single-pass type I membrane protein</topology>
    </subcellularLocation>
</comment>
<dbReference type="GO" id="GO:0004672">
    <property type="term" value="F:protein kinase activity"/>
    <property type="evidence" value="ECO:0000318"/>
    <property type="project" value="GO_Central"/>
</dbReference>
<dbReference type="PANTHER" id="PTHR48054:SF82">
    <property type="entry name" value="LRR RECEPTOR-LIKE SERINE_THREONINE-PROTEIN KINASE FLS2"/>
    <property type="match status" value="1"/>
</dbReference>
<dbReference type="FunFam" id="3.80.10.10:FF:000403">
    <property type="entry name" value="Receptor-like protein 2"/>
    <property type="match status" value="1"/>
</dbReference>
<accession>K3Z023</accession>
<dbReference type="Proteomes" id="UP000004995">
    <property type="component" value="Unassembled WGS sequence"/>
</dbReference>
<feature type="domain" description="Leucine-rich repeat-containing N-terminal plant-type" evidence="13">
    <location>
        <begin position="24"/>
        <end position="61"/>
    </location>
</feature>
<evidence type="ECO:0000313" key="15">
    <source>
        <dbReference type="Proteomes" id="UP000004995"/>
    </source>
</evidence>
<dbReference type="SMART" id="SM00369">
    <property type="entry name" value="LRR_TYP"/>
    <property type="match status" value="6"/>
</dbReference>
<evidence type="ECO:0000313" key="14">
    <source>
        <dbReference type="EnsemblPlants" id="KQL28686"/>
    </source>
</evidence>
<evidence type="ECO:0000256" key="11">
    <source>
        <dbReference type="ARBA" id="ARBA00023180"/>
    </source>
</evidence>
<feature type="signal peptide" evidence="12">
    <location>
        <begin position="1"/>
        <end position="20"/>
    </location>
</feature>
<dbReference type="PANTHER" id="PTHR48054">
    <property type="entry name" value="RECEPTOR KINASE-LIKE PROTEIN XA21"/>
    <property type="match status" value="1"/>
</dbReference>
<keyword evidence="6 12" id="KW-0732">Signal</keyword>
<evidence type="ECO:0000256" key="10">
    <source>
        <dbReference type="ARBA" id="ARBA00023170"/>
    </source>
</evidence>
<reference evidence="15" key="1">
    <citation type="journal article" date="2012" name="Nat. Biotechnol.">
        <title>Reference genome sequence of the model plant Setaria.</title>
        <authorList>
            <person name="Bennetzen J.L."/>
            <person name="Schmutz J."/>
            <person name="Wang H."/>
            <person name="Percifield R."/>
            <person name="Hawkins J."/>
            <person name="Pontaroli A.C."/>
            <person name="Estep M."/>
            <person name="Feng L."/>
            <person name="Vaughn J.N."/>
            <person name="Grimwood J."/>
            <person name="Jenkins J."/>
            <person name="Barry K."/>
            <person name="Lindquist E."/>
            <person name="Hellsten U."/>
            <person name="Deshpande S."/>
            <person name="Wang X."/>
            <person name="Wu X."/>
            <person name="Mitros T."/>
            <person name="Triplett J."/>
            <person name="Yang X."/>
            <person name="Ye C.Y."/>
            <person name="Mauro-Herrera M."/>
            <person name="Wang L."/>
            <person name="Li P."/>
            <person name="Sharma M."/>
            <person name="Sharma R."/>
            <person name="Ronald P.C."/>
            <person name="Panaud O."/>
            <person name="Kellogg E.A."/>
            <person name="Brutnell T.P."/>
            <person name="Doust A.N."/>
            <person name="Tuskan G.A."/>
            <person name="Rokhsar D."/>
            <person name="Devos K.M."/>
        </authorList>
    </citation>
    <scope>NUCLEOTIDE SEQUENCE [LARGE SCALE GENOMIC DNA]</scope>
    <source>
        <strain evidence="15">cv. Yugu1</strain>
    </source>
</reference>
<dbReference type="Pfam" id="PF08263">
    <property type="entry name" value="LRRNT_2"/>
    <property type="match status" value="1"/>
</dbReference>
<dbReference type="GO" id="GO:0051606">
    <property type="term" value="P:detection of stimulus"/>
    <property type="evidence" value="ECO:0007669"/>
    <property type="project" value="UniProtKB-ARBA"/>
</dbReference>
<comment type="similarity">
    <text evidence="2">Belongs to the RLP family.</text>
</comment>
<evidence type="ECO:0000256" key="1">
    <source>
        <dbReference type="ARBA" id="ARBA00004251"/>
    </source>
</evidence>
<dbReference type="InterPro" id="IPR052592">
    <property type="entry name" value="LRR-RLK"/>
</dbReference>
<dbReference type="Pfam" id="PF00560">
    <property type="entry name" value="LRR_1"/>
    <property type="match status" value="7"/>
</dbReference>
<dbReference type="InterPro" id="IPR013210">
    <property type="entry name" value="LRR_N_plant-typ"/>
</dbReference>
<dbReference type="GO" id="GO:0005886">
    <property type="term" value="C:plasma membrane"/>
    <property type="evidence" value="ECO:0007669"/>
    <property type="project" value="UniProtKB-SubCell"/>
</dbReference>
<dbReference type="eggNOG" id="KOG0619">
    <property type="taxonomic scope" value="Eukaryota"/>
</dbReference>
<dbReference type="AlphaFoldDB" id="K3Z023"/>
<keyword evidence="5" id="KW-0812">Transmembrane</keyword>
<dbReference type="InterPro" id="IPR003591">
    <property type="entry name" value="Leu-rich_rpt_typical-subtyp"/>
</dbReference>
<keyword evidence="9" id="KW-0472">Membrane</keyword>
<dbReference type="Gene3D" id="3.80.10.10">
    <property type="entry name" value="Ribonuclease Inhibitor"/>
    <property type="match status" value="3"/>
</dbReference>
<evidence type="ECO:0000256" key="2">
    <source>
        <dbReference type="ARBA" id="ARBA00009592"/>
    </source>
</evidence>
<keyword evidence="4" id="KW-0433">Leucine-rich repeat</keyword>
<sequence>MPFFALALALLLSWASPTTSCTAQERTSLLRFLAGLSQDGGLTESWRNGTSCCTWEGIICNVNGTVSEVSLGSRGLEGRISPSLGDLSSLLRLNLSSNFFTGSLPTELMSSSSIVVLDVSSNRLSGALKDLKSSASDMPLQLLNISSNQLTGKLPSTMWEKTRGLVMLNASNNSFTGQILLLSASAHGPWHGHVPNQLGNCSALRVLKAGRNNLTGALPDELFNTTLLEHLSFHSNSLEGTIGGQHVIKLRNLVILNLGRNKFRGTIPASIGHLGRLEELHLNKNDMSGELPSSIGNCTNLRVINLRSNIFGGTLQKVNFSSLLNLKFLDLLLNDFSGEIPESIYSCSNLIGLRLSTNKFNGQLSPRIGNLKSLSFLSISINNFVNITGALHALKNSRNLTSLLMGVNFVGEVMPDPMPIDGFENLQILSIHSCQLSGKLPLWLSKLTSLRILKLSNNKLTGTIPVWISTLNFLYHIDMSNNSFIGEIPTALMEMPMLQSKKVPDYMNQRVFIMPIYMSASSEYRMLGAFPTTLNLGNNKFTGAIPPEIGQLKALLVLNLSFNKLHGEIPQSTGNLTRLQELDLSSNHLIGTIPPAMKSLHFLAMLNVSNNDLEGAIPTGGQFTTFSNSSFEGNPKLCGPMLAQHCNSAEPPLTSTVSKEQTYEKVIFVVAFCTFFVVGVLYDQIILS</sequence>
<dbReference type="SUPFAM" id="SSF52058">
    <property type="entry name" value="L domain-like"/>
    <property type="match status" value="2"/>
</dbReference>
<keyword evidence="8" id="KW-1133">Transmembrane helix</keyword>
<dbReference type="Pfam" id="PF13855">
    <property type="entry name" value="LRR_8"/>
    <property type="match status" value="1"/>
</dbReference>
<dbReference type="InParanoid" id="K3Z023"/>
<evidence type="ECO:0000256" key="8">
    <source>
        <dbReference type="ARBA" id="ARBA00022989"/>
    </source>
</evidence>
<name>K3Z023_SETIT</name>
<keyword evidence="15" id="KW-1185">Reference proteome</keyword>
<evidence type="ECO:0000256" key="4">
    <source>
        <dbReference type="ARBA" id="ARBA00022614"/>
    </source>
</evidence>
<dbReference type="STRING" id="4555.K3Z023"/>
<dbReference type="Gramene" id="KQL28686">
    <property type="protein sequence ID" value="KQL28686"/>
    <property type="gene ID" value="SETIT_019884mg"/>
</dbReference>
<dbReference type="EMBL" id="AGNK02000116">
    <property type="status" value="NOT_ANNOTATED_CDS"/>
    <property type="molecule type" value="Genomic_DNA"/>
</dbReference>
<keyword evidence="11" id="KW-0325">Glycoprotein</keyword>
<evidence type="ECO:0000256" key="12">
    <source>
        <dbReference type="SAM" id="SignalP"/>
    </source>
</evidence>
<dbReference type="FunFam" id="3.80.10.10:FF:000470">
    <property type="entry name" value="LRR receptor-like serine/threonine-protein kinase RPK2"/>
    <property type="match status" value="1"/>
</dbReference>
<evidence type="ECO:0000256" key="5">
    <source>
        <dbReference type="ARBA" id="ARBA00022692"/>
    </source>
</evidence>
<evidence type="ECO:0000256" key="6">
    <source>
        <dbReference type="ARBA" id="ARBA00022729"/>
    </source>
</evidence>
<dbReference type="PRINTS" id="PR00019">
    <property type="entry name" value="LEURICHRPT"/>
</dbReference>
<evidence type="ECO:0000259" key="13">
    <source>
        <dbReference type="Pfam" id="PF08263"/>
    </source>
</evidence>
<dbReference type="EnsemblPlants" id="KQL28686">
    <property type="protein sequence ID" value="KQL28686"/>
    <property type="gene ID" value="SETIT_019884mg"/>
</dbReference>
<evidence type="ECO:0000256" key="7">
    <source>
        <dbReference type="ARBA" id="ARBA00022737"/>
    </source>
</evidence>
<evidence type="ECO:0000256" key="9">
    <source>
        <dbReference type="ARBA" id="ARBA00023136"/>
    </source>
</evidence>
<organism evidence="14 15">
    <name type="scientific">Setaria italica</name>
    <name type="common">Foxtail millet</name>
    <name type="synonym">Panicum italicum</name>
    <dbReference type="NCBI Taxonomy" id="4555"/>
    <lineage>
        <taxon>Eukaryota</taxon>
        <taxon>Viridiplantae</taxon>
        <taxon>Streptophyta</taxon>
        <taxon>Embryophyta</taxon>
        <taxon>Tracheophyta</taxon>
        <taxon>Spermatophyta</taxon>
        <taxon>Magnoliopsida</taxon>
        <taxon>Liliopsida</taxon>
        <taxon>Poales</taxon>
        <taxon>Poaceae</taxon>
        <taxon>PACMAD clade</taxon>
        <taxon>Panicoideae</taxon>
        <taxon>Panicodae</taxon>
        <taxon>Paniceae</taxon>
        <taxon>Cenchrinae</taxon>
        <taxon>Setaria</taxon>
    </lineage>
</organism>